<evidence type="ECO:0000256" key="1">
    <source>
        <dbReference type="SAM" id="MobiDB-lite"/>
    </source>
</evidence>
<feature type="region of interest" description="Disordered" evidence="1">
    <location>
        <begin position="67"/>
        <end position="102"/>
    </location>
</feature>
<dbReference type="EMBL" id="MU006314">
    <property type="protein sequence ID" value="KAF2849061.1"/>
    <property type="molecule type" value="Genomic_DNA"/>
</dbReference>
<evidence type="ECO:0000313" key="4">
    <source>
        <dbReference type="Proteomes" id="UP000799423"/>
    </source>
</evidence>
<feature type="region of interest" description="Disordered" evidence="1">
    <location>
        <begin position="145"/>
        <end position="198"/>
    </location>
</feature>
<dbReference type="OrthoDB" id="3791297at2759"/>
<evidence type="ECO:0000313" key="3">
    <source>
        <dbReference type="EMBL" id="KAF2849061.1"/>
    </source>
</evidence>
<keyword evidence="2" id="KW-0732">Signal</keyword>
<name>A0A6A7B0K3_9PLEO</name>
<gene>
    <name evidence="3" type="ORF">T440DRAFT_469798</name>
</gene>
<feature type="compositionally biased region" description="Basic and acidic residues" evidence="1">
    <location>
        <begin position="168"/>
        <end position="192"/>
    </location>
</feature>
<dbReference type="AlphaFoldDB" id="A0A6A7B0K3"/>
<reference evidence="3" key="1">
    <citation type="submission" date="2020-01" db="EMBL/GenBank/DDBJ databases">
        <authorList>
            <consortium name="DOE Joint Genome Institute"/>
            <person name="Haridas S."/>
            <person name="Albert R."/>
            <person name="Binder M."/>
            <person name="Bloem J."/>
            <person name="Labutti K."/>
            <person name="Salamov A."/>
            <person name="Andreopoulos B."/>
            <person name="Baker S.E."/>
            <person name="Barry K."/>
            <person name="Bills G."/>
            <person name="Bluhm B.H."/>
            <person name="Cannon C."/>
            <person name="Castanera R."/>
            <person name="Culley D.E."/>
            <person name="Daum C."/>
            <person name="Ezra D."/>
            <person name="Gonzalez J.B."/>
            <person name="Henrissat B."/>
            <person name="Kuo A."/>
            <person name="Liang C."/>
            <person name="Lipzen A."/>
            <person name="Lutzoni F."/>
            <person name="Magnuson J."/>
            <person name="Mondo S."/>
            <person name="Nolan M."/>
            <person name="Ohm R."/>
            <person name="Pangilinan J."/>
            <person name="Park H.-J."/>
            <person name="Ramirez L."/>
            <person name="Alfaro M."/>
            <person name="Sun H."/>
            <person name="Tritt A."/>
            <person name="Yoshinaga Y."/>
            <person name="Zwiers L.-H."/>
            <person name="Turgeon B.G."/>
            <person name="Goodwin S.B."/>
            <person name="Spatafora J.W."/>
            <person name="Crous P.W."/>
            <person name="Grigoriev I.V."/>
        </authorList>
    </citation>
    <scope>NUCLEOTIDE SEQUENCE</scope>
    <source>
        <strain evidence="3">IPT5</strain>
    </source>
</reference>
<evidence type="ECO:0000256" key="2">
    <source>
        <dbReference type="SAM" id="SignalP"/>
    </source>
</evidence>
<accession>A0A6A7B0K3</accession>
<proteinExistence type="predicted"/>
<feature type="compositionally biased region" description="Polar residues" evidence="1">
    <location>
        <begin position="67"/>
        <end position="80"/>
    </location>
</feature>
<dbReference type="Proteomes" id="UP000799423">
    <property type="component" value="Unassembled WGS sequence"/>
</dbReference>
<organism evidence="3 4">
    <name type="scientific">Plenodomus tracheiphilus IPT5</name>
    <dbReference type="NCBI Taxonomy" id="1408161"/>
    <lineage>
        <taxon>Eukaryota</taxon>
        <taxon>Fungi</taxon>
        <taxon>Dikarya</taxon>
        <taxon>Ascomycota</taxon>
        <taxon>Pezizomycotina</taxon>
        <taxon>Dothideomycetes</taxon>
        <taxon>Pleosporomycetidae</taxon>
        <taxon>Pleosporales</taxon>
        <taxon>Pleosporineae</taxon>
        <taxon>Leptosphaeriaceae</taxon>
        <taxon>Plenodomus</taxon>
    </lineage>
</organism>
<protein>
    <submittedName>
        <fullName evidence="3">Uncharacterized protein</fullName>
    </submittedName>
</protein>
<keyword evidence="4" id="KW-1185">Reference proteome</keyword>
<feature type="signal peptide" evidence="2">
    <location>
        <begin position="1"/>
        <end position="19"/>
    </location>
</feature>
<sequence>MVWIIAALFCLATQVLVTAACSPVSPHFPLTRSADPFENEVATLTRYLLPWMKSDFSISRRPVCQVTMGSDTQPQSSRGDQQAKDEKEEAEHPSTEEDDYFFDENGCPDVKKNAFYCMLCGGADENGNCKGDPLDNNEYLGCKCTPDPDWSQEPRPLRRPDYRKHKQAIRDLFRDDKEKEPEPAKKESRSRAETTAVRTALPQVTMTALWQFALK</sequence>
<feature type="chain" id="PRO_5025568389" evidence="2">
    <location>
        <begin position="20"/>
        <end position="215"/>
    </location>
</feature>
<feature type="compositionally biased region" description="Basic and acidic residues" evidence="1">
    <location>
        <begin position="81"/>
        <end position="95"/>
    </location>
</feature>